<dbReference type="STRING" id="1274631.LMTR13_29565"/>
<dbReference type="Gene3D" id="3.10.520.10">
    <property type="entry name" value="ApbE-like domains"/>
    <property type="match status" value="1"/>
</dbReference>
<dbReference type="AlphaFoldDB" id="A0A1B1ULT9"/>
<protein>
    <submittedName>
        <fullName evidence="1">Thiamine biosynthesis protein ApbE</fullName>
    </submittedName>
</protein>
<evidence type="ECO:0000313" key="1">
    <source>
        <dbReference type="EMBL" id="ANW03676.1"/>
    </source>
</evidence>
<dbReference type="SUPFAM" id="SSF143631">
    <property type="entry name" value="ApbE-like"/>
    <property type="match status" value="1"/>
</dbReference>
<dbReference type="KEGG" id="bic:LMTR13_29565"/>
<accession>A0A1B1ULT9</accession>
<gene>
    <name evidence="1" type="ORF">LMTR13_29565</name>
</gene>
<dbReference type="Proteomes" id="UP000092839">
    <property type="component" value="Chromosome"/>
</dbReference>
<dbReference type="OrthoDB" id="9814719at2"/>
<dbReference type="RefSeq" id="WP_065730848.1">
    <property type="nucleotide sequence ID" value="NZ_CP016428.1"/>
</dbReference>
<organism evidence="1 2">
    <name type="scientific">Bradyrhizobium icense</name>
    <dbReference type="NCBI Taxonomy" id="1274631"/>
    <lineage>
        <taxon>Bacteria</taxon>
        <taxon>Pseudomonadati</taxon>
        <taxon>Pseudomonadota</taxon>
        <taxon>Alphaproteobacteria</taxon>
        <taxon>Hyphomicrobiales</taxon>
        <taxon>Nitrobacteraceae</taxon>
        <taxon>Bradyrhizobium</taxon>
    </lineage>
</organism>
<evidence type="ECO:0000313" key="2">
    <source>
        <dbReference type="Proteomes" id="UP000092839"/>
    </source>
</evidence>
<reference evidence="1 2" key="1">
    <citation type="submission" date="2016-07" db="EMBL/GenBank/DDBJ databases">
        <title>Complete genome sequence of Bradyrhizobium icense LMTR 13T, a potential inoculant strain isolated from lima bean (Phaseolus lunatus) in Peru.</title>
        <authorList>
            <person name="Ormeno-Orrillo E."/>
            <person name="Duran D."/>
            <person name="Rogel M.A."/>
            <person name="Rey L."/>
            <person name="Imperial J."/>
            <person name="Ruiz-Argueso T."/>
            <person name="Martinez-Romero E."/>
        </authorList>
    </citation>
    <scope>NUCLEOTIDE SEQUENCE [LARGE SCALE GENOMIC DNA]</scope>
    <source>
        <strain evidence="1 2">LMTR 13</strain>
    </source>
</reference>
<dbReference type="InterPro" id="IPR007183">
    <property type="entry name" value="UPF0280"/>
</dbReference>
<proteinExistence type="predicted"/>
<dbReference type="EMBL" id="CP016428">
    <property type="protein sequence ID" value="ANW03676.1"/>
    <property type="molecule type" value="Genomic_DNA"/>
</dbReference>
<dbReference type="PIRSF" id="PIRSF006421">
    <property type="entry name" value="UCP006421"/>
    <property type="match status" value="1"/>
</dbReference>
<keyword evidence="2" id="KW-1185">Reference proteome</keyword>
<dbReference type="InterPro" id="IPR003374">
    <property type="entry name" value="ApbE-like_sf"/>
</dbReference>
<name>A0A1B1ULT9_9BRAD</name>
<dbReference type="NCBIfam" id="NF003322">
    <property type="entry name" value="PRK04334.1-2"/>
    <property type="match status" value="1"/>
</dbReference>
<sequence>MKRLPQIALLSDGKRLHLQDGPIDLIIEARGSEGEVRAAYEAAARRFTGLLDELCEELIELRRAADPVRSTLNGVVARRMHAAVAPFAAEEFITPMAAVAGSVAEEILGAMLGTARIDRAYVNNGGDIALHLTGGERFTVGLMDRPDHRGVMQTITIEADDPARGIATSGRHGRSFSLGIADAVTVLARTASQADAAATIIANAVDLPGHPAIIRCPANELQPDSDLGARLVTRDIGVLRESEIDDALRAGVGRAQQLLAAGLIEGAALRLLGETVVVGATGIRAGVLPTFHGNALARTAHV</sequence>